<dbReference type="GO" id="GO:0045041">
    <property type="term" value="P:protein import into mitochondrial intermembrane space"/>
    <property type="evidence" value="ECO:0000318"/>
    <property type="project" value="GO_Central"/>
</dbReference>
<keyword evidence="3" id="KW-0813">Transport</keyword>
<evidence type="ECO:0000256" key="4">
    <source>
        <dbReference type="ARBA" id="ARBA00022927"/>
    </source>
</evidence>
<comment type="subcellular location">
    <subcellularLocation>
        <location evidence="2">Mitochondrion intermembrane space</location>
    </subcellularLocation>
    <subcellularLocation>
        <location evidence="1">Peroxisome matrix</location>
    </subcellularLocation>
</comment>
<evidence type="ECO:0000313" key="13">
    <source>
        <dbReference type="EnsemblPlants" id="Pp3c11_17450V3.2"/>
    </source>
</evidence>
<dbReference type="EnsemblPlants" id="Pp3c11_17450V3.2">
    <property type="protein sequence ID" value="Pp3c11_17450V3.2"/>
    <property type="gene ID" value="Pp3c11_17450"/>
</dbReference>
<organism evidence="13 14">
    <name type="scientific">Physcomitrium patens</name>
    <name type="common">Spreading-leaved earth moss</name>
    <name type="synonym">Physcomitrella patens</name>
    <dbReference type="NCBI Taxonomy" id="3218"/>
    <lineage>
        <taxon>Eukaryota</taxon>
        <taxon>Viridiplantae</taxon>
        <taxon>Streptophyta</taxon>
        <taxon>Embryophyta</taxon>
        <taxon>Bryophyta</taxon>
        <taxon>Bryophytina</taxon>
        <taxon>Bryopsida</taxon>
        <taxon>Funariidae</taxon>
        <taxon>Funariales</taxon>
        <taxon>Funariaceae</taxon>
        <taxon>Physcomitrium</taxon>
    </lineage>
</organism>
<evidence type="ECO:0000313" key="14">
    <source>
        <dbReference type="Proteomes" id="UP000006727"/>
    </source>
</evidence>
<evidence type="ECO:0000256" key="5">
    <source>
        <dbReference type="ARBA" id="ARBA00023002"/>
    </source>
</evidence>
<dbReference type="Proteomes" id="UP000006727">
    <property type="component" value="Chromosome 11"/>
</dbReference>
<reference evidence="13 14" key="2">
    <citation type="journal article" date="2018" name="Plant J.">
        <title>The Physcomitrella patens chromosome-scale assembly reveals moss genome structure and evolution.</title>
        <authorList>
            <person name="Lang D."/>
            <person name="Ullrich K.K."/>
            <person name="Murat F."/>
            <person name="Fuchs J."/>
            <person name="Jenkins J."/>
            <person name="Haas F.B."/>
            <person name="Piednoel M."/>
            <person name="Gundlach H."/>
            <person name="Van Bel M."/>
            <person name="Meyberg R."/>
            <person name="Vives C."/>
            <person name="Morata J."/>
            <person name="Symeonidi A."/>
            <person name="Hiss M."/>
            <person name="Muchero W."/>
            <person name="Kamisugi Y."/>
            <person name="Saleh O."/>
            <person name="Blanc G."/>
            <person name="Decker E.L."/>
            <person name="van Gessel N."/>
            <person name="Grimwood J."/>
            <person name="Hayes R.D."/>
            <person name="Graham S.W."/>
            <person name="Gunter L.E."/>
            <person name="McDaniel S.F."/>
            <person name="Hoernstein S.N.W."/>
            <person name="Larsson A."/>
            <person name="Li F.W."/>
            <person name="Perroud P.F."/>
            <person name="Phillips J."/>
            <person name="Ranjan P."/>
            <person name="Rokshar D.S."/>
            <person name="Rothfels C.J."/>
            <person name="Schneider L."/>
            <person name="Shu S."/>
            <person name="Stevenson D.W."/>
            <person name="Thummler F."/>
            <person name="Tillich M."/>
            <person name="Villarreal Aguilar J.C."/>
            <person name="Widiez T."/>
            <person name="Wong G.K."/>
            <person name="Wymore A."/>
            <person name="Zhang Y."/>
            <person name="Zimmer A.D."/>
            <person name="Quatrano R.S."/>
            <person name="Mayer K.F.X."/>
            <person name="Goodstein D."/>
            <person name="Casacuberta J.M."/>
            <person name="Vandepoele K."/>
            <person name="Reski R."/>
            <person name="Cuming A.C."/>
            <person name="Tuskan G.A."/>
            <person name="Maumus F."/>
            <person name="Salse J."/>
            <person name="Schmutz J."/>
            <person name="Rensing S.A."/>
        </authorList>
    </citation>
    <scope>NUCLEOTIDE SEQUENCE [LARGE SCALE GENOMIC DNA]</scope>
    <source>
        <strain evidence="13 14">cv. Gransden 2004</strain>
    </source>
</reference>
<keyword evidence="7" id="KW-0496">Mitochondrion</keyword>
<keyword evidence="4" id="KW-0653">Protein transport</keyword>
<sequence length="176" mass="19098">MKERCFFEEGISRDAMGLLGSSNGDDEHMEEAAALVGGDDSEHDGEGVEMEKVHLECWALLSGCGLCTEQLSREERARRALKCDCVAELRDGPCGSQFKEAFYCFLTSTAEEQGSDCTKSFIAMQTCMTANPESFAQYNGEDRNQSSPGGEFTLHGNKQEGTPVASPPPGAIRKPL</sequence>
<keyword evidence="9" id="KW-1015">Disulfide bond</keyword>
<dbReference type="PANTHER" id="PTHR21622">
    <property type="entry name" value="COILED-COIL-HELIX-COILED-COIL-HELIX DOMAIN CONTAINING 4"/>
    <property type="match status" value="1"/>
</dbReference>
<evidence type="ECO:0000256" key="9">
    <source>
        <dbReference type="ARBA" id="ARBA00023157"/>
    </source>
</evidence>
<evidence type="ECO:0000256" key="2">
    <source>
        <dbReference type="ARBA" id="ARBA00004569"/>
    </source>
</evidence>
<evidence type="ECO:0000256" key="7">
    <source>
        <dbReference type="ARBA" id="ARBA00023128"/>
    </source>
</evidence>
<feature type="region of interest" description="Disordered" evidence="12">
    <location>
        <begin position="135"/>
        <end position="176"/>
    </location>
</feature>
<evidence type="ECO:0000256" key="11">
    <source>
        <dbReference type="ARBA" id="ARBA00067557"/>
    </source>
</evidence>
<dbReference type="PANTHER" id="PTHR21622:SF0">
    <property type="entry name" value="COILED-COIL-HELIX-COILED-COIL-HELIX DOMAIN CONTAINING 4"/>
    <property type="match status" value="1"/>
</dbReference>
<dbReference type="InParanoid" id="A0A7I4A6Y9"/>
<dbReference type="AlphaFoldDB" id="A0A7I4A6Y9"/>
<dbReference type="GO" id="GO:0015035">
    <property type="term" value="F:protein-disulfide reductase activity"/>
    <property type="evidence" value="ECO:0000318"/>
    <property type="project" value="GO_Central"/>
</dbReference>
<dbReference type="FunFam" id="1.10.287.2900:FF:000003">
    <property type="entry name" value="mitochondrial intermembrane space import and assembly protein 40"/>
    <property type="match status" value="1"/>
</dbReference>
<dbReference type="GO" id="GO:0005782">
    <property type="term" value="C:peroxisomal matrix"/>
    <property type="evidence" value="ECO:0007669"/>
    <property type="project" value="UniProtKB-SubCell"/>
</dbReference>
<keyword evidence="14" id="KW-1185">Reference proteome</keyword>
<reference evidence="13" key="3">
    <citation type="submission" date="2020-12" db="UniProtKB">
        <authorList>
            <consortium name="EnsemblPlants"/>
        </authorList>
    </citation>
    <scope>IDENTIFICATION</scope>
</reference>
<dbReference type="EMBL" id="ABEU02000011">
    <property type="status" value="NOT_ANNOTATED_CDS"/>
    <property type="molecule type" value="Genomic_DNA"/>
</dbReference>
<evidence type="ECO:0000256" key="6">
    <source>
        <dbReference type="ARBA" id="ARBA00023010"/>
    </source>
</evidence>
<proteinExistence type="predicted"/>
<protein>
    <recommendedName>
        <fullName evidence="11">Mitochondrial intermembrane space import and assembly protein 40 homolog</fullName>
    </recommendedName>
</protein>
<evidence type="ECO:0000256" key="10">
    <source>
        <dbReference type="ARBA" id="ARBA00023284"/>
    </source>
</evidence>
<evidence type="ECO:0000256" key="8">
    <source>
        <dbReference type="ARBA" id="ARBA00023140"/>
    </source>
</evidence>
<keyword evidence="10" id="KW-0676">Redox-active center</keyword>
<keyword evidence="6" id="KW-0811">Translocation</keyword>
<reference evidence="13 14" key="1">
    <citation type="journal article" date="2008" name="Science">
        <title>The Physcomitrella genome reveals evolutionary insights into the conquest of land by plants.</title>
        <authorList>
            <person name="Rensing S."/>
            <person name="Lang D."/>
            <person name="Zimmer A."/>
            <person name="Terry A."/>
            <person name="Salamov A."/>
            <person name="Shapiro H."/>
            <person name="Nishiyama T."/>
            <person name="Perroud P.-F."/>
            <person name="Lindquist E."/>
            <person name="Kamisugi Y."/>
            <person name="Tanahashi T."/>
            <person name="Sakakibara K."/>
            <person name="Fujita T."/>
            <person name="Oishi K."/>
            <person name="Shin-I T."/>
            <person name="Kuroki Y."/>
            <person name="Toyoda A."/>
            <person name="Suzuki Y."/>
            <person name="Hashimoto A."/>
            <person name="Yamaguchi K."/>
            <person name="Sugano A."/>
            <person name="Kohara Y."/>
            <person name="Fujiyama A."/>
            <person name="Anterola A."/>
            <person name="Aoki S."/>
            <person name="Ashton N."/>
            <person name="Barbazuk W.B."/>
            <person name="Barker E."/>
            <person name="Bennetzen J."/>
            <person name="Bezanilla M."/>
            <person name="Blankenship R."/>
            <person name="Cho S.H."/>
            <person name="Dutcher S."/>
            <person name="Estelle M."/>
            <person name="Fawcett J.A."/>
            <person name="Gundlach H."/>
            <person name="Hanada K."/>
            <person name="Heyl A."/>
            <person name="Hicks K.A."/>
            <person name="Hugh J."/>
            <person name="Lohr M."/>
            <person name="Mayer K."/>
            <person name="Melkozernov A."/>
            <person name="Murata T."/>
            <person name="Nelson D."/>
            <person name="Pils B."/>
            <person name="Prigge M."/>
            <person name="Reiss B."/>
            <person name="Renner T."/>
            <person name="Rombauts S."/>
            <person name="Rushton P."/>
            <person name="Sanderfoot A."/>
            <person name="Schween G."/>
            <person name="Shiu S.-H."/>
            <person name="Stueber K."/>
            <person name="Theodoulou F.L."/>
            <person name="Tu H."/>
            <person name="Van de Peer Y."/>
            <person name="Verrier P.J."/>
            <person name="Waters E."/>
            <person name="Wood A."/>
            <person name="Yang L."/>
            <person name="Cove D."/>
            <person name="Cuming A."/>
            <person name="Hasebe M."/>
            <person name="Lucas S."/>
            <person name="Mishler D.B."/>
            <person name="Reski R."/>
            <person name="Grigoriev I."/>
            <person name="Quatrano R.S."/>
            <person name="Boore J.L."/>
        </authorList>
    </citation>
    <scope>NUCLEOTIDE SEQUENCE [LARGE SCALE GENOMIC DNA]</scope>
    <source>
        <strain evidence="13 14">cv. Gransden 2004</strain>
    </source>
</reference>
<gene>
    <name evidence="13" type="primary">LOC112288347</name>
</gene>
<evidence type="ECO:0000256" key="3">
    <source>
        <dbReference type="ARBA" id="ARBA00022448"/>
    </source>
</evidence>
<dbReference type="Gramene" id="Pp3c11_17450V3.2">
    <property type="protein sequence ID" value="Pp3c11_17450V3.2"/>
    <property type="gene ID" value="Pp3c11_17450"/>
</dbReference>
<keyword evidence="8" id="KW-0576">Peroxisome</keyword>
<dbReference type="GO" id="GO:0051604">
    <property type="term" value="P:protein maturation"/>
    <property type="evidence" value="ECO:0000318"/>
    <property type="project" value="GO_Central"/>
</dbReference>
<dbReference type="GO" id="GO:0005758">
    <property type="term" value="C:mitochondrial intermembrane space"/>
    <property type="evidence" value="ECO:0000318"/>
    <property type="project" value="GO_Central"/>
</dbReference>
<accession>A0A7I4A6Y9</accession>
<evidence type="ECO:0000256" key="1">
    <source>
        <dbReference type="ARBA" id="ARBA00004253"/>
    </source>
</evidence>
<name>A0A7I4A6Y9_PHYPA</name>
<evidence type="ECO:0000256" key="12">
    <source>
        <dbReference type="SAM" id="MobiDB-lite"/>
    </source>
</evidence>
<keyword evidence="5" id="KW-0560">Oxidoreductase</keyword>
<dbReference type="InterPro" id="IPR039289">
    <property type="entry name" value="CHCHD4"/>
</dbReference>
<dbReference type="Gene3D" id="1.10.287.2900">
    <property type="match status" value="1"/>
</dbReference>